<dbReference type="PROSITE" id="PS50995">
    <property type="entry name" value="HTH_MARR_2"/>
    <property type="match status" value="1"/>
</dbReference>
<evidence type="ECO:0000256" key="2">
    <source>
        <dbReference type="ARBA" id="ARBA00023125"/>
    </source>
</evidence>
<keyword evidence="6" id="KW-1185">Reference proteome</keyword>
<comment type="caution">
    <text evidence="5">The sequence shown here is derived from an EMBL/GenBank/DDBJ whole genome shotgun (WGS) entry which is preliminary data.</text>
</comment>
<sequence length="153" mass="17822">MAKEEQQFSPELSKDFTRELGRAVTCLHRSRSKFMGERLREHGFSGAMYMILLHVDRHPGASQDSIANHMYIDKCNVARRTKKLEELGYIRRETDQADRRQNNLYLTDKGRELVPVIKTYLSQWGQGMTESLSEKEKDTLITLLTKMTGQNKR</sequence>
<name>A0ABT1S0W3_9FIRM</name>
<dbReference type="PROSITE" id="PS01117">
    <property type="entry name" value="HTH_MARR_1"/>
    <property type="match status" value="1"/>
</dbReference>
<dbReference type="RefSeq" id="WP_066863337.1">
    <property type="nucleotide sequence ID" value="NZ_CABKVV010000013.1"/>
</dbReference>
<proteinExistence type="predicted"/>
<evidence type="ECO:0000313" key="5">
    <source>
        <dbReference type="EMBL" id="MCQ4840569.1"/>
    </source>
</evidence>
<dbReference type="PRINTS" id="PR00598">
    <property type="entry name" value="HTHMARR"/>
</dbReference>
<evidence type="ECO:0000256" key="1">
    <source>
        <dbReference type="ARBA" id="ARBA00023015"/>
    </source>
</evidence>
<evidence type="ECO:0000313" key="6">
    <source>
        <dbReference type="Proteomes" id="UP001524473"/>
    </source>
</evidence>
<dbReference type="InterPro" id="IPR023187">
    <property type="entry name" value="Tscrpt_reg_MarR-type_CS"/>
</dbReference>
<keyword evidence="1" id="KW-0805">Transcription regulation</keyword>
<dbReference type="Gene3D" id="1.10.10.10">
    <property type="entry name" value="Winged helix-like DNA-binding domain superfamily/Winged helix DNA-binding domain"/>
    <property type="match status" value="1"/>
</dbReference>
<keyword evidence="2" id="KW-0238">DNA-binding</keyword>
<evidence type="ECO:0000256" key="3">
    <source>
        <dbReference type="ARBA" id="ARBA00023163"/>
    </source>
</evidence>
<dbReference type="SMART" id="SM00347">
    <property type="entry name" value="HTH_MARR"/>
    <property type="match status" value="1"/>
</dbReference>
<dbReference type="GeneID" id="90532221"/>
<dbReference type="SUPFAM" id="SSF46785">
    <property type="entry name" value="Winged helix' DNA-binding domain"/>
    <property type="match status" value="1"/>
</dbReference>
<feature type="domain" description="HTH marR-type" evidence="4">
    <location>
        <begin position="13"/>
        <end position="149"/>
    </location>
</feature>
<evidence type="ECO:0000259" key="4">
    <source>
        <dbReference type="PROSITE" id="PS50995"/>
    </source>
</evidence>
<keyword evidence="3" id="KW-0804">Transcription</keyword>
<dbReference type="Pfam" id="PF12802">
    <property type="entry name" value="MarR_2"/>
    <property type="match status" value="1"/>
</dbReference>
<dbReference type="PANTHER" id="PTHR42756">
    <property type="entry name" value="TRANSCRIPTIONAL REGULATOR, MARR"/>
    <property type="match status" value="1"/>
</dbReference>
<protein>
    <submittedName>
        <fullName evidence="5">MarR family transcriptional regulator</fullName>
    </submittedName>
</protein>
<dbReference type="InterPro" id="IPR036390">
    <property type="entry name" value="WH_DNA-bd_sf"/>
</dbReference>
<dbReference type="Proteomes" id="UP001524473">
    <property type="component" value="Unassembled WGS sequence"/>
</dbReference>
<dbReference type="EMBL" id="JANFZH010000026">
    <property type="protein sequence ID" value="MCQ4840569.1"/>
    <property type="molecule type" value="Genomic_DNA"/>
</dbReference>
<dbReference type="InterPro" id="IPR036388">
    <property type="entry name" value="WH-like_DNA-bd_sf"/>
</dbReference>
<gene>
    <name evidence="5" type="ORF">NE695_11675</name>
</gene>
<dbReference type="InterPro" id="IPR000835">
    <property type="entry name" value="HTH_MarR-typ"/>
</dbReference>
<reference evidence="5 6" key="1">
    <citation type="submission" date="2022-06" db="EMBL/GenBank/DDBJ databases">
        <title>Isolation of gut microbiota from human fecal samples.</title>
        <authorList>
            <person name="Pamer E.G."/>
            <person name="Barat B."/>
            <person name="Waligurski E."/>
            <person name="Medina S."/>
            <person name="Paddock L."/>
            <person name="Mostad J."/>
        </authorList>
    </citation>
    <scope>NUCLEOTIDE SEQUENCE [LARGE SCALE GENOMIC DNA]</scope>
    <source>
        <strain evidence="5 6">DFI.9.73</strain>
    </source>
</reference>
<organism evidence="5 6">
    <name type="scientific">Neglectibacter timonensis</name>
    <dbReference type="NCBI Taxonomy" id="1776382"/>
    <lineage>
        <taxon>Bacteria</taxon>
        <taxon>Bacillati</taxon>
        <taxon>Bacillota</taxon>
        <taxon>Clostridia</taxon>
        <taxon>Eubacteriales</taxon>
        <taxon>Oscillospiraceae</taxon>
        <taxon>Neglectibacter</taxon>
    </lineage>
</organism>
<dbReference type="PANTHER" id="PTHR42756:SF1">
    <property type="entry name" value="TRANSCRIPTIONAL REPRESSOR OF EMRAB OPERON"/>
    <property type="match status" value="1"/>
</dbReference>
<accession>A0ABT1S0W3</accession>